<evidence type="ECO:0000256" key="5">
    <source>
        <dbReference type="SAM" id="Coils"/>
    </source>
</evidence>
<dbReference type="OrthoDB" id="690068at2759"/>
<dbReference type="PANTHER" id="PTHR46117">
    <property type="entry name" value="FI24210P1"/>
    <property type="match status" value="1"/>
</dbReference>
<proteinExistence type="predicted"/>
<protein>
    <submittedName>
        <fullName evidence="8">Upstream stimulatory factor 1</fullName>
    </submittedName>
</protein>
<keyword evidence="9" id="KW-1185">Reference proteome</keyword>
<dbReference type="Pfam" id="PF00010">
    <property type="entry name" value="HLH"/>
    <property type="match status" value="1"/>
</dbReference>
<accession>A0A5N5T3N1</accession>
<dbReference type="AlphaFoldDB" id="A0A5N5T3N1"/>
<name>A0A5N5T3N1_9CRUS</name>
<evidence type="ECO:0000256" key="6">
    <source>
        <dbReference type="SAM" id="MobiDB-lite"/>
    </source>
</evidence>
<evidence type="ECO:0000256" key="4">
    <source>
        <dbReference type="ARBA" id="ARBA00023242"/>
    </source>
</evidence>
<organism evidence="8 9">
    <name type="scientific">Armadillidium nasatum</name>
    <dbReference type="NCBI Taxonomy" id="96803"/>
    <lineage>
        <taxon>Eukaryota</taxon>
        <taxon>Metazoa</taxon>
        <taxon>Ecdysozoa</taxon>
        <taxon>Arthropoda</taxon>
        <taxon>Crustacea</taxon>
        <taxon>Multicrustacea</taxon>
        <taxon>Malacostraca</taxon>
        <taxon>Eumalacostraca</taxon>
        <taxon>Peracarida</taxon>
        <taxon>Isopoda</taxon>
        <taxon>Oniscidea</taxon>
        <taxon>Crinocheta</taxon>
        <taxon>Armadillidiidae</taxon>
        <taxon>Armadillidium</taxon>
    </lineage>
</organism>
<evidence type="ECO:0000313" key="8">
    <source>
        <dbReference type="EMBL" id="KAB7501113.1"/>
    </source>
</evidence>
<dbReference type="SUPFAM" id="SSF47459">
    <property type="entry name" value="HLH, helix-loop-helix DNA-binding domain"/>
    <property type="match status" value="1"/>
</dbReference>
<keyword evidence="3" id="KW-0804">Transcription</keyword>
<dbReference type="GO" id="GO:0005634">
    <property type="term" value="C:nucleus"/>
    <property type="evidence" value="ECO:0007669"/>
    <property type="project" value="UniProtKB-SubCell"/>
</dbReference>
<keyword evidence="4" id="KW-0539">Nucleus</keyword>
<dbReference type="SMART" id="SM00353">
    <property type="entry name" value="HLH"/>
    <property type="match status" value="1"/>
</dbReference>
<feature type="coiled-coil region" evidence="5">
    <location>
        <begin position="209"/>
        <end position="275"/>
    </location>
</feature>
<comment type="caution">
    <text evidence="8">The sequence shown here is derived from an EMBL/GenBank/DDBJ whole genome shotgun (WGS) entry which is preliminary data.</text>
</comment>
<evidence type="ECO:0000256" key="1">
    <source>
        <dbReference type="ARBA" id="ARBA00004123"/>
    </source>
</evidence>
<dbReference type="PROSITE" id="PS50888">
    <property type="entry name" value="BHLH"/>
    <property type="match status" value="1"/>
</dbReference>
<dbReference type="InterPro" id="IPR051732">
    <property type="entry name" value="USF"/>
</dbReference>
<dbReference type="PANTHER" id="PTHR46117:SF3">
    <property type="entry name" value="FI24210P1"/>
    <property type="match status" value="1"/>
</dbReference>
<feature type="domain" description="BHLH" evidence="7">
    <location>
        <begin position="164"/>
        <end position="219"/>
    </location>
</feature>
<dbReference type="GO" id="GO:0046983">
    <property type="term" value="F:protein dimerization activity"/>
    <property type="evidence" value="ECO:0007669"/>
    <property type="project" value="InterPro"/>
</dbReference>
<evidence type="ECO:0000259" key="7">
    <source>
        <dbReference type="PROSITE" id="PS50888"/>
    </source>
</evidence>
<sequence>MDVIGDPTISNGISVTDDDCVETKPVITKHGVVEEAGSARVNSSNLTLRVPGENIHNTGTVSYRLLPLKVDSSSIEVLSESESTVPIAPILTTHLSPESNEPRLALISSSETSSESNQTVVVSGGQVYLISDPTTVSSSNRTAFLPRTSEAVLSQRMSTSREEKRRVTHNEVERRRRDKINNWICRLAKILPECSEMHSKTSQSKGVILAKACDYIESLKEEVHRLTEQVTVVGLSQNQSHNELKQQIEILKRENNTLKNDNALLKAQLNQQRKINDIRS</sequence>
<reference evidence="8 9" key="1">
    <citation type="journal article" date="2019" name="PLoS Biol.">
        <title>Sex chromosomes control vertical transmission of feminizing Wolbachia symbionts in an isopod.</title>
        <authorList>
            <person name="Becking T."/>
            <person name="Chebbi M.A."/>
            <person name="Giraud I."/>
            <person name="Moumen B."/>
            <person name="Laverre T."/>
            <person name="Caubet Y."/>
            <person name="Peccoud J."/>
            <person name="Gilbert C."/>
            <person name="Cordaux R."/>
        </authorList>
    </citation>
    <scope>NUCLEOTIDE SEQUENCE [LARGE SCALE GENOMIC DNA]</scope>
    <source>
        <strain evidence="8">ANa2</strain>
        <tissue evidence="8">Whole body excluding digestive tract and cuticle</tissue>
    </source>
</reference>
<keyword evidence="5" id="KW-0175">Coiled coil</keyword>
<evidence type="ECO:0000256" key="2">
    <source>
        <dbReference type="ARBA" id="ARBA00023015"/>
    </source>
</evidence>
<dbReference type="GO" id="GO:0000978">
    <property type="term" value="F:RNA polymerase II cis-regulatory region sequence-specific DNA binding"/>
    <property type="evidence" value="ECO:0007669"/>
    <property type="project" value="TreeGrafter"/>
</dbReference>
<dbReference type="InterPro" id="IPR011598">
    <property type="entry name" value="bHLH_dom"/>
</dbReference>
<dbReference type="InterPro" id="IPR036638">
    <property type="entry name" value="HLH_DNA-bd_sf"/>
</dbReference>
<feature type="compositionally biased region" description="Basic and acidic residues" evidence="6">
    <location>
        <begin position="159"/>
        <end position="170"/>
    </location>
</feature>
<dbReference type="EMBL" id="SEYY01011691">
    <property type="protein sequence ID" value="KAB7501113.1"/>
    <property type="molecule type" value="Genomic_DNA"/>
</dbReference>
<dbReference type="GO" id="GO:0000981">
    <property type="term" value="F:DNA-binding transcription factor activity, RNA polymerase II-specific"/>
    <property type="evidence" value="ECO:0007669"/>
    <property type="project" value="TreeGrafter"/>
</dbReference>
<dbReference type="CDD" id="cd11396">
    <property type="entry name" value="bHLHzip_USF"/>
    <property type="match status" value="1"/>
</dbReference>
<feature type="region of interest" description="Disordered" evidence="6">
    <location>
        <begin position="151"/>
        <end position="170"/>
    </location>
</feature>
<comment type="subcellular location">
    <subcellularLocation>
        <location evidence="1">Nucleus</location>
    </subcellularLocation>
</comment>
<keyword evidence="2" id="KW-0805">Transcription regulation</keyword>
<dbReference type="Proteomes" id="UP000326759">
    <property type="component" value="Unassembled WGS sequence"/>
</dbReference>
<gene>
    <name evidence="8" type="primary">Usf1</name>
    <name evidence="8" type="ORF">Anas_03814</name>
</gene>
<evidence type="ECO:0000313" key="9">
    <source>
        <dbReference type="Proteomes" id="UP000326759"/>
    </source>
</evidence>
<evidence type="ECO:0000256" key="3">
    <source>
        <dbReference type="ARBA" id="ARBA00023163"/>
    </source>
</evidence>
<dbReference type="Gene3D" id="4.10.280.10">
    <property type="entry name" value="Helix-loop-helix DNA-binding domain"/>
    <property type="match status" value="1"/>
</dbReference>